<gene>
    <name evidence="3" type="ORF">ALGA_1085</name>
</gene>
<dbReference type="PANTHER" id="PTHR10291">
    <property type="entry name" value="DEHYDRODOLICHYL DIPHOSPHATE SYNTHASE FAMILY MEMBER"/>
    <property type="match status" value="1"/>
</dbReference>
<dbReference type="EMBL" id="AP018042">
    <property type="protein sequence ID" value="BAX79471.1"/>
    <property type="molecule type" value="Genomic_DNA"/>
</dbReference>
<accession>A0A1Y1CJM0</accession>
<proteinExistence type="inferred from homology"/>
<name>A0A1Y1CJM0_9BACT</name>
<keyword evidence="2" id="KW-0460">Magnesium</keyword>
<dbReference type="RefSeq" id="WP_096428374.1">
    <property type="nucleotide sequence ID" value="NZ_AP018042.1"/>
</dbReference>
<reference evidence="3 4" key="1">
    <citation type="journal article" date="2018" name="Mar. Genomics">
        <title>Complete genome sequence of Marinifilaceae bacterium strain SPP2, isolated from the Antarctic marine sediment.</title>
        <authorList>
            <person name="Watanabe M."/>
            <person name="Kojima H."/>
            <person name="Fukui M."/>
        </authorList>
    </citation>
    <scope>NUCLEOTIDE SEQUENCE [LARGE SCALE GENOMIC DNA]</scope>
    <source>
        <strain evidence="3 4">SPP2</strain>
    </source>
</reference>
<sequence length="248" mass="28132">MSIKNKIIKEKLPTHLAIIMDGNGRWAKMRGEHRIVGHQHGVEAVRQTVEAAGELGISYLTLYAFSTENWNRPKDEVLGLMSLLVEAIESETPTLMKNNVRLQAIGDLDSLPLEVREKLEGTISTTSNNSGLTLVLALSYSSRWEIVTAVKNIASQVQNGDISLDEIDSDLFSSQLTTKGIPDPELLIRTSGENRISNFLLWQIAYSELYFTELFWPDFNKEELYKALLDYQNRERRFGKISEQINDK</sequence>
<keyword evidence="4" id="KW-1185">Reference proteome</keyword>
<feature type="binding site" evidence="2">
    <location>
        <position position="38"/>
    </location>
    <ligand>
        <name>substrate</name>
    </ligand>
</feature>
<feature type="binding site" evidence="2">
    <location>
        <begin position="22"/>
        <end position="25"/>
    </location>
    <ligand>
        <name>substrate</name>
    </ligand>
</feature>
<dbReference type="PANTHER" id="PTHR10291:SF0">
    <property type="entry name" value="DEHYDRODOLICHYL DIPHOSPHATE SYNTHASE 2"/>
    <property type="match status" value="1"/>
</dbReference>
<keyword evidence="2" id="KW-0479">Metal-binding</keyword>
<dbReference type="KEGG" id="mbas:ALGA_1085"/>
<dbReference type="GO" id="GO:0000287">
    <property type="term" value="F:magnesium ion binding"/>
    <property type="evidence" value="ECO:0007669"/>
    <property type="project" value="UniProtKB-UniRule"/>
</dbReference>
<dbReference type="GO" id="GO:0016094">
    <property type="term" value="P:polyprenol biosynthetic process"/>
    <property type="evidence" value="ECO:0007669"/>
    <property type="project" value="TreeGrafter"/>
</dbReference>
<feature type="binding site" evidence="2">
    <location>
        <position position="34"/>
    </location>
    <ligand>
        <name>substrate</name>
    </ligand>
</feature>
<comment type="function">
    <text evidence="2">Catalyzes the condensation of isopentenyl diphosphate (IPP) with allylic pyrophosphates generating different type of terpenoids.</text>
</comment>
<feature type="binding site" evidence="2">
    <location>
        <begin position="195"/>
        <end position="197"/>
    </location>
    <ligand>
        <name>substrate</name>
    </ligand>
</feature>
<feature type="binding site" evidence="2">
    <location>
        <position position="21"/>
    </location>
    <ligand>
        <name>Mg(2+)</name>
        <dbReference type="ChEBI" id="CHEBI:18420"/>
    </ligand>
</feature>
<dbReference type="InterPro" id="IPR036424">
    <property type="entry name" value="UPP_synth-like_sf"/>
</dbReference>
<dbReference type="SUPFAM" id="SSF64005">
    <property type="entry name" value="Undecaprenyl diphosphate synthase"/>
    <property type="match status" value="1"/>
</dbReference>
<feature type="active site" description="Proton acceptor" evidence="2">
    <location>
        <position position="69"/>
    </location>
</feature>
<comment type="cofactor">
    <cofactor evidence="2">
        <name>Mg(2+)</name>
        <dbReference type="ChEBI" id="CHEBI:18420"/>
    </cofactor>
    <text evidence="2">Binds 2 magnesium ions per subunit.</text>
</comment>
<dbReference type="EC" id="2.5.1.-" evidence="2"/>
<dbReference type="Gene3D" id="3.40.1180.10">
    <property type="entry name" value="Decaprenyl diphosphate synthase-like"/>
    <property type="match status" value="1"/>
</dbReference>
<feature type="binding site" evidence="2">
    <location>
        <position position="208"/>
    </location>
    <ligand>
        <name>Mg(2+)</name>
        <dbReference type="ChEBI" id="CHEBI:18420"/>
    </ligand>
</feature>
<feature type="binding site" evidence="2">
    <location>
        <position position="189"/>
    </location>
    <ligand>
        <name>substrate</name>
    </ligand>
</feature>
<dbReference type="FunFam" id="3.40.1180.10:FF:000001">
    <property type="entry name" value="(2E,6E)-farnesyl-diphosphate-specific ditrans,polycis-undecaprenyl-diphosphate synthase"/>
    <property type="match status" value="1"/>
</dbReference>
<evidence type="ECO:0000313" key="4">
    <source>
        <dbReference type="Proteomes" id="UP000218267"/>
    </source>
</evidence>
<dbReference type="NCBIfam" id="NF011405">
    <property type="entry name" value="PRK14830.1"/>
    <property type="match status" value="1"/>
</dbReference>
<comment type="subunit">
    <text evidence="2">Homodimer.</text>
</comment>
<feature type="binding site" evidence="2">
    <location>
        <position position="72"/>
    </location>
    <ligand>
        <name>substrate</name>
    </ligand>
</feature>
<dbReference type="OrthoDB" id="4191603at2"/>
<comment type="similarity">
    <text evidence="2">Belongs to the UPP synthase family.</text>
</comment>
<dbReference type="Proteomes" id="UP000218267">
    <property type="component" value="Chromosome"/>
</dbReference>
<reference evidence="4" key="2">
    <citation type="journal article" date="2020" name="Antonie Van Leeuwenhoek">
        <title>Labilibaculum antarcticum sp. nov., a novel facultative anaerobic, psychrotorelant bacterium isolated from marine sediment of Antarctica.</title>
        <authorList>
            <person name="Watanabe M."/>
            <person name="Kojima H."/>
            <person name="Fukui M."/>
        </authorList>
    </citation>
    <scope>NUCLEOTIDE SEQUENCE [LARGE SCALE GENOMIC DNA]</scope>
    <source>
        <strain evidence="4">SPP2</strain>
    </source>
</reference>
<dbReference type="PROSITE" id="PS01066">
    <property type="entry name" value="UPP_SYNTHASE"/>
    <property type="match status" value="1"/>
</dbReference>
<dbReference type="HAMAP" id="MF_01139">
    <property type="entry name" value="ISPT"/>
    <property type="match status" value="1"/>
</dbReference>
<feature type="binding site" evidence="2">
    <location>
        <begin position="66"/>
        <end position="68"/>
    </location>
    <ligand>
        <name>substrate</name>
    </ligand>
</feature>
<dbReference type="NCBIfam" id="TIGR00055">
    <property type="entry name" value="uppS"/>
    <property type="match status" value="1"/>
</dbReference>
<dbReference type="Pfam" id="PF01255">
    <property type="entry name" value="Prenyltransf"/>
    <property type="match status" value="1"/>
</dbReference>
<dbReference type="InterPro" id="IPR001441">
    <property type="entry name" value="UPP_synth-like"/>
</dbReference>
<feature type="binding site" evidence="2">
    <location>
        <position position="70"/>
    </location>
    <ligand>
        <name>substrate</name>
    </ligand>
</feature>
<dbReference type="InterPro" id="IPR018520">
    <property type="entry name" value="UPP_synth-like_CS"/>
</dbReference>
<keyword evidence="1 2" id="KW-0808">Transferase</keyword>
<evidence type="ECO:0000256" key="2">
    <source>
        <dbReference type="HAMAP-Rule" id="MF_01139"/>
    </source>
</evidence>
<feature type="active site" evidence="2">
    <location>
        <position position="21"/>
    </location>
</feature>
<protein>
    <recommendedName>
        <fullName evidence="2">Isoprenyl transferase</fullName>
        <ecNumber evidence="2">2.5.1.-</ecNumber>
    </recommendedName>
</protein>
<dbReference type="GO" id="GO:0045547">
    <property type="term" value="F:ditrans,polycis-polyprenyl diphosphate synthase [(2E,6E)-farnesyl diphosphate specific] activity"/>
    <property type="evidence" value="ECO:0007669"/>
    <property type="project" value="TreeGrafter"/>
</dbReference>
<evidence type="ECO:0000256" key="1">
    <source>
        <dbReference type="ARBA" id="ARBA00022679"/>
    </source>
</evidence>
<dbReference type="AlphaFoldDB" id="A0A1Y1CJM0"/>
<feature type="binding site" evidence="2">
    <location>
        <position position="26"/>
    </location>
    <ligand>
        <name>substrate</name>
    </ligand>
</feature>
<organism evidence="3 4">
    <name type="scientific">Labilibaculum antarcticum</name>
    <dbReference type="NCBI Taxonomy" id="1717717"/>
    <lineage>
        <taxon>Bacteria</taxon>
        <taxon>Pseudomonadati</taxon>
        <taxon>Bacteroidota</taxon>
        <taxon>Bacteroidia</taxon>
        <taxon>Marinilabiliales</taxon>
        <taxon>Marinifilaceae</taxon>
        <taxon>Labilibaculum</taxon>
    </lineage>
</organism>
<evidence type="ECO:0000313" key="3">
    <source>
        <dbReference type="EMBL" id="BAX79471.1"/>
    </source>
</evidence>
<dbReference type="CDD" id="cd00475">
    <property type="entry name" value="Cis_IPPS"/>
    <property type="match status" value="1"/>
</dbReference>